<dbReference type="Gene3D" id="3.60.60.10">
    <property type="entry name" value="Penicillin V Acylase, Chain A"/>
    <property type="match status" value="1"/>
</dbReference>
<dbReference type="InterPro" id="IPR005322">
    <property type="entry name" value="Peptidase_C69"/>
</dbReference>
<comment type="caution">
    <text evidence="3">The sequence shown here is derived from an EMBL/GenBank/DDBJ whole genome shotgun (WGS) entry which is preliminary data.</text>
</comment>
<dbReference type="PANTHER" id="PTHR12994:SF17">
    <property type="entry name" value="LD30995P"/>
    <property type="match status" value="1"/>
</dbReference>
<keyword evidence="3" id="KW-0378">Hydrolase</keyword>
<dbReference type="Proteomes" id="UP001281761">
    <property type="component" value="Unassembled WGS sequence"/>
</dbReference>
<dbReference type="PANTHER" id="PTHR12994">
    <property type="entry name" value="SECERNIN"/>
    <property type="match status" value="1"/>
</dbReference>
<dbReference type="GO" id="GO:0016805">
    <property type="term" value="F:dipeptidase activity"/>
    <property type="evidence" value="ECO:0007669"/>
    <property type="project" value="UniProtKB-KW"/>
</dbReference>
<keyword evidence="4" id="KW-1185">Reference proteome</keyword>
<name>A0ABQ9YHU4_9EUKA</name>
<dbReference type="EMBL" id="JARBJD010000007">
    <property type="protein sequence ID" value="KAK2963333.1"/>
    <property type="molecule type" value="Genomic_DNA"/>
</dbReference>
<evidence type="ECO:0000313" key="4">
    <source>
        <dbReference type="Proteomes" id="UP001281761"/>
    </source>
</evidence>
<sequence>MRALLFIWLCAHVFGCTNLIATKGATSTGRNMFSYCADSFKINGHLYHHVGGTHPEGTKRKIIDWDTNTEIGEIDEAPETYTVVGNMNEFGLTIGETTWGGLAPYNQKNGLIDYGSLLWIALERTKTARDAIAKMVEIVTIHGYYSSGETFTIADQNEVWIMEMIGRGPDIRGVYWVAVKLPDNAICAHSNHARLEKLSKYRDTEILHDHKLFEELKEAGIYDGPEDDFGFAATFDGTGFGKQRSCDARSWAYFKAVLGDTMDQYENYIMGKPNTERFPLYYELPADKDKITPEFLMNMMGSHFENTVLNGTWNVGSFPNRRPGRIHPLTWEYEGKTYTNERTISTQQTVWSFVAEIRKEDEPNQEQLGGGIFWFGFDEAEASVLIPFLPVNQRVHPSYTAETGNQSVFSYDNQYWVNSLMTNFMHSFYDVLQPEVLKLKSKYHDQYVQDLALLEEQASKMTKDEAREHITATQEQWGGDLTKNWLNEFTSLFTVYFDGMKRYTDKDTPKYYTKTQECPYDQGFYDLIAKEDTEGKYLVHDNPPDPVVPTLEAHTEL</sequence>
<accession>A0ABQ9YHU4</accession>
<dbReference type="EC" id="3.4.13.-" evidence="3"/>
<keyword evidence="3" id="KW-0645">Protease</keyword>
<evidence type="ECO:0000256" key="2">
    <source>
        <dbReference type="SAM" id="SignalP"/>
    </source>
</evidence>
<keyword evidence="2" id="KW-0732">Signal</keyword>
<organism evidence="3 4">
    <name type="scientific">Blattamonas nauphoetae</name>
    <dbReference type="NCBI Taxonomy" id="2049346"/>
    <lineage>
        <taxon>Eukaryota</taxon>
        <taxon>Metamonada</taxon>
        <taxon>Preaxostyla</taxon>
        <taxon>Oxymonadida</taxon>
        <taxon>Blattamonas</taxon>
    </lineage>
</organism>
<evidence type="ECO:0000313" key="3">
    <source>
        <dbReference type="EMBL" id="KAK2963333.1"/>
    </source>
</evidence>
<gene>
    <name evidence="3" type="ORF">BLNAU_1867</name>
</gene>
<protein>
    <submittedName>
        <fullName evidence="3">C69 family dipeptidase</fullName>
        <ecNumber evidence="3">3.4.13.-</ecNumber>
    </submittedName>
</protein>
<proteinExistence type="inferred from homology"/>
<comment type="similarity">
    <text evidence="1">Belongs to the peptidase C69 family. Secernin subfamily.</text>
</comment>
<keyword evidence="3" id="KW-0224">Dipeptidase</keyword>
<reference evidence="3 4" key="1">
    <citation type="journal article" date="2022" name="bioRxiv">
        <title>Genomics of Preaxostyla Flagellates Illuminates Evolutionary Transitions and the Path Towards Mitochondrial Loss.</title>
        <authorList>
            <person name="Novak L.V.F."/>
            <person name="Treitli S.C."/>
            <person name="Pyrih J."/>
            <person name="Halakuc P."/>
            <person name="Pipaliya S.V."/>
            <person name="Vacek V."/>
            <person name="Brzon O."/>
            <person name="Soukal P."/>
            <person name="Eme L."/>
            <person name="Dacks J.B."/>
            <person name="Karnkowska A."/>
            <person name="Elias M."/>
            <person name="Hampl V."/>
        </authorList>
    </citation>
    <scope>NUCLEOTIDE SEQUENCE [LARGE SCALE GENOMIC DNA]</scope>
    <source>
        <strain evidence="3">NAU3</strain>
        <tissue evidence="3">Gut</tissue>
    </source>
</reference>
<feature type="signal peptide" evidence="2">
    <location>
        <begin position="1"/>
        <end position="15"/>
    </location>
</feature>
<evidence type="ECO:0000256" key="1">
    <source>
        <dbReference type="ARBA" id="ARBA00005705"/>
    </source>
</evidence>
<dbReference type="Pfam" id="PF03577">
    <property type="entry name" value="Peptidase_C69"/>
    <property type="match status" value="1"/>
</dbReference>
<feature type="chain" id="PRO_5046143722" evidence="2">
    <location>
        <begin position="16"/>
        <end position="557"/>
    </location>
</feature>